<proteinExistence type="predicted"/>
<gene>
    <name evidence="1" type="ORF">XM47_18650</name>
</gene>
<dbReference type="RefSeq" id="WP_048695992.1">
    <property type="nucleotide sequence ID" value="NZ_KQ130525.1"/>
</dbReference>
<dbReference type="OrthoDB" id="8561148at2"/>
<dbReference type="Gene3D" id="3.40.50.1820">
    <property type="entry name" value="alpha/beta hydrolase"/>
    <property type="match status" value="1"/>
</dbReference>
<dbReference type="Proteomes" id="UP000037600">
    <property type="component" value="Unassembled WGS sequence"/>
</dbReference>
<evidence type="ECO:0008006" key="3">
    <source>
        <dbReference type="Google" id="ProtNLM"/>
    </source>
</evidence>
<name>A0A0J8GR27_9ALTE</name>
<sequence length="216" mass="24069">MDGTGELFNPLLKLLPQYLELQVICLNSLCSQKPEEQAFEITSLIGEDEIIILAESYSGFIAYHLSLIPTVNIKHIIFAASFLENPSKLSKLSSLLPLNLIRNGFIPSFILSRFLFAQSNNKYLVSLFLSALKLIDNSTLKQRLKIISNLVAPVKQVSVPCTYVNAKSDYLVSKKSVHLFNELFVNINIVNATGGHFIVQSNPLYFSKLIHGVIAI</sequence>
<protein>
    <recommendedName>
        <fullName evidence="3">Alpha/beta hydrolase</fullName>
    </recommendedName>
</protein>
<dbReference type="STRING" id="1513271.XM47_18650"/>
<dbReference type="SUPFAM" id="SSF53474">
    <property type="entry name" value="alpha/beta-Hydrolases"/>
    <property type="match status" value="1"/>
</dbReference>
<accession>A0A0J8GR27</accession>
<dbReference type="AlphaFoldDB" id="A0A0J8GR27"/>
<comment type="caution">
    <text evidence="1">The sequence shown here is derived from an EMBL/GenBank/DDBJ whole genome shotgun (WGS) entry which is preliminary data.</text>
</comment>
<reference evidence="1 2" key="1">
    <citation type="submission" date="2015-04" db="EMBL/GenBank/DDBJ databases">
        <title>Draft Genome Sequence of the Novel Agar-Digesting Marine Bacterium Q1.</title>
        <authorList>
            <person name="Li Y."/>
            <person name="Li D."/>
            <person name="Chen G."/>
            <person name="Du Z."/>
        </authorList>
    </citation>
    <scope>NUCLEOTIDE SEQUENCE [LARGE SCALE GENOMIC DNA]</scope>
    <source>
        <strain evidence="1 2">Q1</strain>
    </source>
</reference>
<dbReference type="EMBL" id="LAZL01000058">
    <property type="protein sequence ID" value="KMT63639.1"/>
    <property type="molecule type" value="Genomic_DNA"/>
</dbReference>
<organism evidence="1 2">
    <name type="scientific">Catenovulum maritimum</name>
    <dbReference type="NCBI Taxonomy" id="1513271"/>
    <lineage>
        <taxon>Bacteria</taxon>
        <taxon>Pseudomonadati</taxon>
        <taxon>Pseudomonadota</taxon>
        <taxon>Gammaproteobacteria</taxon>
        <taxon>Alteromonadales</taxon>
        <taxon>Alteromonadaceae</taxon>
        <taxon>Catenovulum</taxon>
    </lineage>
</organism>
<evidence type="ECO:0000313" key="2">
    <source>
        <dbReference type="Proteomes" id="UP000037600"/>
    </source>
</evidence>
<keyword evidence="2" id="KW-1185">Reference proteome</keyword>
<evidence type="ECO:0000313" key="1">
    <source>
        <dbReference type="EMBL" id="KMT63639.1"/>
    </source>
</evidence>
<dbReference type="InterPro" id="IPR029058">
    <property type="entry name" value="AB_hydrolase_fold"/>
</dbReference>